<dbReference type="EMBL" id="ML179398">
    <property type="protein sequence ID" value="THU88717.1"/>
    <property type="molecule type" value="Genomic_DNA"/>
</dbReference>
<evidence type="ECO:0000256" key="1">
    <source>
        <dbReference type="SAM" id="MobiDB-lite"/>
    </source>
</evidence>
<sequence>MVLSAEDDKRLRDAANENCTTMDYATWNSVYGAVFPGEKSSSDVAFAWNTYFDELSEACDATKIGRSVTYPVMPDSPLNDTSNDSMDIDSAPVKPPQTSVPSDKVLTAAVLKDAAAASRQAEREEQMKNGNITIFYQEAGQTRKWVTSHFLTA</sequence>
<proteinExistence type="predicted"/>
<dbReference type="Proteomes" id="UP000297245">
    <property type="component" value="Unassembled WGS sequence"/>
</dbReference>
<protein>
    <submittedName>
        <fullName evidence="2">Uncharacterized protein</fullName>
    </submittedName>
</protein>
<evidence type="ECO:0000313" key="2">
    <source>
        <dbReference type="EMBL" id="THU88717.1"/>
    </source>
</evidence>
<feature type="region of interest" description="Disordered" evidence="1">
    <location>
        <begin position="70"/>
        <end position="101"/>
    </location>
</feature>
<organism evidence="2 3">
    <name type="scientific">Dendrothele bispora (strain CBS 962.96)</name>
    <dbReference type="NCBI Taxonomy" id="1314807"/>
    <lineage>
        <taxon>Eukaryota</taxon>
        <taxon>Fungi</taxon>
        <taxon>Dikarya</taxon>
        <taxon>Basidiomycota</taxon>
        <taxon>Agaricomycotina</taxon>
        <taxon>Agaricomycetes</taxon>
        <taxon>Agaricomycetidae</taxon>
        <taxon>Agaricales</taxon>
        <taxon>Agaricales incertae sedis</taxon>
        <taxon>Dendrothele</taxon>
    </lineage>
</organism>
<gene>
    <name evidence="2" type="ORF">K435DRAFT_866001</name>
</gene>
<evidence type="ECO:0000313" key="3">
    <source>
        <dbReference type="Proteomes" id="UP000297245"/>
    </source>
</evidence>
<accession>A0A4S8LI14</accession>
<reference evidence="2 3" key="1">
    <citation type="journal article" date="2019" name="Nat. Ecol. Evol.">
        <title>Megaphylogeny resolves global patterns of mushroom evolution.</title>
        <authorList>
            <person name="Varga T."/>
            <person name="Krizsan K."/>
            <person name="Foldi C."/>
            <person name="Dima B."/>
            <person name="Sanchez-Garcia M."/>
            <person name="Sanchez-Ramirez S."/>
            <person name="Szollosi G.J."/>
            <person name="Szarkandi J.G."/>
            <person name="Papp V."/>
            <person name="Albert L."/>
            <person name="Andreopoulos W."/>
            <person name="Angelini C."/>
            <person name="Antonin V."/>
            <person name="Barry K.W."/>
            <person name="Bougher N.L."/>
            <person name="Buchanan P."/>
            <person name="Buyck B."/>
            <person name="Bense V."/>
            <person name="Catcheside P."/>
            <person name="Chovatia M."/>
            <person name="Cooper J."/>
            <person name="Damon W."/>
            <person name="Desjardin D."/>
            <person name="Finy P."/>
            <person name="Geml J."/>
            <person name="Haridas S."/>
            <person name="Hughes K."/>
            <person name="Justo A."/>
            <person name="Karasinski D."/>
            <person name="Kautmanova I."/>
            <person name="Kiss B."/>
            <person name="Kocsube S."/>
            <person name="Kotiranta H."/>
            <person name="LaButti K.M."/>
            <person name="Lechner B.E."/>
            <person name="Liimatainen K."/>
            <person name="Lipzen A."/>
            <person name="Lukacs Z."/>
            <person name="Mihaltcheva S."/>
            <person name="Morgado L.N."/>
            <person name="Niskanen T."/>
            <person name="Noordeloos M.E."/>
            <person name="Ohm R.A."/>
            <person name="Ortiz-Santana B."/>
            <person name="Ovrebo C."/>
            <person name="Racz N."/>
            <person name="Riley R."/>
            <person name="Savchenko A."/>
            <person name="Shiryaev A."/>
            <person name="Soop K."/>
            <person name="Spirin V."/>
            <person name="Szebenyi C."/>
            <person name="Tomsovsky M."/>
            <person name="Tulloss R.E."/>
            <person name="Uehling J."/>
            <person name="Grigoriev I.V."/>
            <person name="Vagvolgyi C."/>
            <person name="Papp T."/>
            <person name="Martin F.M."/>
            <person name="Miettinen O."/>
            <person name="Hibbett D.S."/>
            <person name="Nagy L.G."/>
        </authorList>
    </citation>
    <scope>NUCLEOTIDE SEQUENCE [LARGE SCALE GENOMIC DNA]</scope>
    <source>
        <strain evidence="2 3">CBS 962.96</strain>
    </source>
</reference>
<name>A0A4S8LI14_DENBC</name>
<keyword evidence="3" id="KW-1185">Reference proteome</keyword>
<dbReference type="AlphaFoldDB" id="A0A4S8LI14"/>